<protein>
    <recommendedName>
        <fullName evidence="1">HTH cro/C1-type domain-containing protein</fullName>
    </recommendedName>
</protein>
<accession>A0ABN1AAK5</accession>
<dbReference type="Proteomes" id="UP001500740">
    <property type="component" value="Unassembled WGS sequence"/>
</dbReference>
<dbReference type="EMBL" id="BAAACZ010000030">
    <property type="protein sequence ID" value="GAA0471725.1"/>
    <property type="molecule type" value="Genomic_DNA"/>
</dbReference>
<comment type="caution">
    <text evidence="2">The sequence shown here is derived from an EMBL/GenBank/DDBJ whole genome shotgun (WGS) entry which is preliminary data.</text>
</comment>
<reference evidence="2 3" key="1">
    <citation type="journal article" date="2019" name="Int. J. Syst. Evol. Microbiol.">
        <title>The Global Catalogue of Microorganisms (GCM) 10K type strain sequencing project: providing services to taxonomists for standard genome sequencing and annotation.</title>
        <authorList>
            <consortium name="The Broad Institute Genomics Platform"/>
            <consortium name="The Broad Institute Genome Sequencing Center for Infectious Disease"/>
            <person name="Wu L."/>
            <person name="Ma J."/>
        </authorList>
    </citation>
    <scope>NUCLEOTIDE SEQUENCE [LARGE SCALE GENOMIC DNA]</scope>
    <source>
        <strain evidence="2 3">JCM 14193</strain>
    </source>
</reference>
<dbReference type="InterPro" id="IPR001387">
    <property type="entry name" value="Cro/C1-type_HTH"/>
</dbReference>
<dbReference type="Gene3D" id="1.10.260.40">
    <property type="entry name" value="lambda repressor-like DNA-binding domains"/>
    <property type="match status" value="1"/>
</dbReference>
<proteinExistence type="predicted"/>
<name>A0ABN1AAK5_9BACI</name>
<gene>
    <name evidence="2" type="ORF">GCM10008935_29600</name>
</gene>
<evidence type="ECO:0000313" key="3">
    <source>
        <dbReference type="Proteomes" id="UP001500740"/>
    </source>
</evidence>
<sequence length="81" mass="9253">MEFNFGAKVKEIRIEKGLKQSYVSSEIGYKSPSMLSEIESGKKSLDVSKIPRLAEVLDVNIEQLFFDKNVHNSRTIECDEK</sequence>
<evidence type="ECO:0000259" key="1">
    <source>
        <dbReference type="PROSITE" id="PS50943"/>
    </source>
</evidence>
<dbReference type="Pfam" id="PF01381">
    <property type="entry name" value="HTH_3"/>
    <property type="match status" value="1"/>
</dbReference>
<dbReference type="SUPFAM" id="SSF47413">
    <property type="entry name" value="lambda repressor-like DNA-binding domains"/>
    <property type="match status" value="1"/>
</dbReference>
<evidence type="ECO:0000313" key="2">
    <source>
        <dbReference type="EMBL" id="GAA0471725.1"/>
    </source>
</evidence>
<dbReference type="InterPro" id="IPR010982">
    <property type="entry name" value="Lambda_DNA-bd_dom_sf"/>
</dbReference>
<dbReference type="PROSITE" id="PS50943">
    <property type="entry name" value="HTH_CROC1"/>
    <property type="match status" value="1"/>
</dbReference>
<dbReference type="CDD" id="cd00093">
    <property type="entry name" value="HTH_XRE"/>
    <property type="match status" value="1"/>
</dbReference>
<feature type="domain" description="HTH cro/C1-type" evidence="1">
    <location>
        <begin position="9"/>
        <end position="64"/>
    </location>
</feature>
<dbReference type="SMART" id="SM00530">
    <property type="entry name" value="HTH_XRE"/>
    <property type="match status" value="1"/>
</dbReference>
<keyword evidence="3" id="KW-1185">Reference proteome</keyword>
<dbReference type="RefSeq" id="WP_343784929.1">
    <property type="nucleotide sequence ID" value="NZ_BAAACZ010000030.1"/>
</dbReference>
<organism evidence="2 3">
    <name type="scientific">Alkalibacillus silvisoli</name>
    <dbReference type="NCBI Taxonomy" id="392823"/>
    <lineage>
        <taxon>Bacteria</taxon>
        <taxon>Bacillati</taxon>
        <taxon>Bacillota</taxon>
        <taxon>Bacilli</taxon>
        <taxon>Bacillales</taxon>
        <taxon>Bacillaceae</taxon>
        <taxon>Alkalibacillus</taxon>
    </lineage>
</organism>